<dbReference type="Gene3D" id="1.10.510.10">
    <property type="entry name" value="Transferase(Phosphotransferase) domain 1"/>
    <property type="match status" value="1"/>
</dbReference>
<comment type="caution">
    <text evidence="9">The sequence shown here is derived from an EMBL/GenBank/DDBJ whole genome shotgun (WGS) entry which is preliminary data.</text>
</comment>
<dbReference type="InterPro" id="IPR000719">
    <property type="entry name" value="Prot_kinase_dom"/>
</dbReference>
<dbReference type="InterPro" id="IPR008266">
    <property type="entry name" value="Tyr_kinase_AS"/>
</dbReference>
<evidence type="ECO:0000313" key="10">
    <source>
        <dbReference type="Proteomes" id="UP000230750"/>
    </source>
</evidence>
<reference evidence="9 10" key="1">
    <citation type="journal article" date="2017" name="PLoS Biol.">
        <title>The sea cucumber genome provides insights into morphological evolution and visceral regeneration.</title>
        <authorList>
            <person name="Zhang X."/>
            <person name="Sun L."/>
            <person name="Yuan J."/>
            <person name="Sun Y."/>
            <person name="Gao Y."/>
            <person name="Zhang L."/>
            <person name="Li S."/>
            <person name="Dai H."/>
            <person name="Hamel J.F."/>
            <person name="Liu C."/>
            <person name="Yu Y."/>
            <person name="Liu S."/>
            <person name="Lin W."/>
            <person name="Guo K."/>
            <person name="Jin S."/>
            <person name="Xu P."/>
            <person name="Storey K.B."/>
            <person name="Huan P."/>
            <person name="Zhang T."/>
            <person name="Zhou Y."/>
            <person name="Zhang J."/>
            <person name="Lin C."/>
            <person name="Li X."/>
            <person name="Xing L."/>
            <person name="Huo D."/>
            <person name="Sun M."/>
            <person name="Wang L."/>
            <person name="Mercier A."/>
            <person name="Li F."/>
            <person name="Yang H."/>
            <person name="Xiang J."/>
        </authorList>
    </citation>
    <scope>NUCLEOTIDE SEQUENCE [LARGE SCALE GENOMIC DNA]</scope>
    <source>
        <strain evidence="9">Shaxun</strain>
        <tissue evidence="9">Muscle</tissue>
    </source>
</reference>
<dbReference type="OrthoDB" id="28230at2759"/>
<dbReference type="Proteomes" id="UP000230750">
    <property type="component" value="Unassembled WGS sequence"/>
</dbReference>
<keyword evidence="6" id="KW-0727">SH2 domain</keyword>
<keyword evidence="4 9" id="KW-0418">Kinase</keyword>
<dbReference type="SMART" id="SM00219">
    <property type="entry name" value="TyrKc"/>
    <property type="match status" value="1"/>
</dbReference>
<evidence type="ECO:0000256" key="3">
    <source>
        <dbReference type="ARBA" id="ARBA00022741"/>
    </source>
</evidence>
<evidence type="ECO:0000256" key="5">
    <source>
        <dbReference type="ARBA" id="ARBA00022840"/>
    </source>
</evidence>
<evidence type="ECO:0000256" key="6">
    <source>
        <dbReference type="ARBA" id="ARBA00022999"/>
    </source>
</evidence>
<dbReference type="Pfam" id="PF07714">
    <property type="entry name" value="PK_Tyr_Ser-Thr"/>
    <property type="match status" value="1"/>
</dbReference>
<dbReference type="PROSITE" id="PS00109">
    <property type="entry name" value="PROTEIN_KINASE_TYR"/>
    <property type="match status" value="1"/>
</dbReference>
<dbReference type="InterPro" id="IPR020635">
    <property type="entry name" value="Tyr_kinase_cat_dom"/>
</dbReference>
<evidence type="ECO:0000256" key="2">
    <source>
        <dbReference type="ARBA" id="ARBA00022679"/>
    </source>
</evidence>
<dbReference type="FunFam" id="1.10.510.10:FF:000318">
    <property type="entry name" value="Tyrosine-protein kinase"/>
    <property type="match status" value="1"/>
</dbReference>
<keyword evidence="7" id="KW-0829">Tyrosine-protein kinase</keyword>
<dbReference type="SUPFAM" id="SSF56112">
    <property type="entry name" value="Protein kinase-like (PK-like)"/>
    <property type="match status" value="1"/>
</dbReference>
<keyword evidence="10" id="KW-1185">Reference proteome</keyword>
<dbReference type="STRING" id="307972.A0A2G8LQ21"/>
<keyword evidence="2" id="KW-0808">Transferase</keyword>
<evidence type="ECO:0000259" key="8">
    <source>
        <dbReference type="PROSITE" id="PS50011"/>
    </source>
</evidence>
<name>A0A2G8LQ21_STIJA</name>
<dbReference type="EMBL" id="MRZV01000015">
    <property type="protein sequence ID" value="PIK62270.1"/>
    <property type="molecule type" value="Genomic_DNA"/>
</dbReference>
<evidence type="ECO:0000256" key="4">
    <source>
        <dbReference type="ARBA" id="ARBA00022777"/>
    </source>
</evidence>
<dbReference type="PRINTS" id="PR00109">
    <property type="entry name" value="TYRKINASE"/>
</dbReference>
<feature type="domain" description="Protein kinase" evidence="8">
    <location>
        <begin position="1"/>
        <end position="217"/>
    </location>
</feature>
<dbReference type="PROSITE" id="PS50011">
    <property type="entry name" value="PROTEIN_KINASE_DOM"/>
    <property type="match status" value="1"/>
</dbReference>
<sequence>MSPEEFLAEANIMKELRHEKLVTLYGICSDMEPIYIVTELMCNGSLLDYLRDGDGRHLGLRHLIDMGAQVAQGMGYLEKKGFVHRDLAARNVLVGENNMVKIADFGLAKLVKDDHYLARRGTKFPVKWTAPESVLYGTFSTKSDVWSFGVLLTECITKGKTPYPGLSNHEVIEQAVHRGYRMPKPMHCPDSMYRMMLKCWNSEPLERPTFEFLHSFLDDYFVAEEPDYKDPDGF</sequence>
<dbReference type="GO" id="GO:0004715">
    <property type="term" value="F:non-membrane spanning protein tyrosine kinase activity"/>
    <property type="evidence" value="ECO:0007669"/>
    <property type="project" value="UniProtKB-EC"/>
</dbReference>
<keyword evidence="3" id="KW-0547">Nucleotide-binding</keyword>
<dbReference type="PIRSF" id="PIRSF000654">
    <property type="entry name" value="Integrin-linked_kinase"/>
    <property type="match status" value="1"/>
</dbReference>
<protein>
    <recommendedName>
        <fullName evidence="1">non-specific protein-tyrosine kinase</fullName>
        <ecNumber evidence="1">2.7.10.2</ecNumber>
    </recommendedName>
</protein>
<evidence type="ECO:0000256" key="1">
    <source>
        <dbReference type="ARBA" id="ARBA00011903"/>
    </source>
</evidence>
<organism evidence="9 10">
    <name type="scientific">Stichopus japonicus</name>
    <name type="common">Sea cucumber</name>
    <dbReference type="NCBI Taxonomy" id="307972"/>
    <lineage>
        <taxon>Eukaryota</taxon>
        <taxon>Metazoa</taxon>
        <taxon>Echinodermata</taxon>
        <taxon>Eleutherozoa</taxon>
        <taxon>Echinozoa</taxon>
        <taxon>Holothuroidea</taxon>
        <taxon>Aspidochirotacea</taxon>
        <taxon>Aspidochirotida</taxon>
        <taxon>Stichopodidae</taxon>
        <taxon>Apostichopus</taxon>
    </lineage>
</organism>
<dbReference type="InterPro" id="IPR001245">
    <property type="entry name" value="Ser-Thr/Tyr_kinase_cat_dom"/>
</dbReference>
<accession>A0A2G8LQ21</accession>
<gene>
    <name evidence="9" type="ORF">BSL78_00793</name>
</gene>
<dbReference type="EC" id="2.7.10.2" evidence="1"/>
<dbReference type="InterPro" id="IPR011009">
    <property type="entry name" value="Kinase-like_dom_sf"/>
</dbReference>
<evidence type="ECO:0000256" key="7">
    <source>
        <dbReference type="ARBA" id="ARBA00023137"/>
    </source>
</evidence>
<dbReference type="PANTHER" id="PTHR24418">
    <property type="entry name" value="TYROSINE-PROTEIN KINASE"/>
    <property type="match status" value="1"/>
</dbReference>
<dbReference type="InterPro" id="IPR050198">
    <property type="entry name" value="Non-receptor_tyrosine_kinases"/>
</dbReference>
<evidence type="ECO:0000313" key="9">
    <source>
        <dbReference type="EMBL" id="PIK62270.1"/>
    </source>
</evidence>
<keyword evidence="5" id="KW-0067">ATP-binding</keyword>
<dbReference type="AlphaFoldDB" id="A0A2G8LQ21"/>
<dbReference type="GO" id="GO:0005524">
    <property type="term" value="F:ATP binding"/>
    <property type="evidence" value="ECO:0007669"/>
    <property type="project" value="UniProtKB-KW"/>
</dbReference>
<proteinExistence type="predicted"/>